<dbReference type="STRING" id="591205.SAMN05421538_101307"/>
<dbReference type="PANTHER" id="PTHR34406:SF1">
    <property type="entry name" value="PROTEIN YCEI"/>
    <property type="match status" value="1"/>
</dbReference>
<dbReference type="InterPro" id="IPR007372">
    <property type="entry name" value="Lipid/polyisoprenoid-bd_YceI"/>
</dbReference>
<feature type="chain" id="PRO_5011449200" evidence="2">
    <location>
        <begin position="33"/>
        <end position="262"/>
    </location>
</feature>
<gene>
    <name evidence="4" type="ORF">SAMN05421538_101307</name>
</gene>
<dbReference type="Pfam" id="PF04264">
    <property type="entry name" value="YceI"/>
    <property type="match status" value="1"/>
</dbReference>
<sequence length="262" mass="27181">MFTIFTATPIRKRHLLAATILVSIGHGGAAFAQETGATDSADATNEAAQPTQGAAEGEQTGGDSPAATGSEPQAGAPVMSKPGDDDTMPDAGSYSFDPAHSQIMFSYDHMGFSTSRGFVNGLEGTITLDPADLGAATVEASFPLDALRTVSPELDTHLMGPDFFDVSGDTPIVTFVSTGVEVEDDDEEARVTGDLTLNGVTRQVTLDVEFNGAGLDPITQQPTIGFSAEGEIDRSDYGLSAFVPAVDDEIELEISVEAKADG</sequence>
<name>A0A1G6TKJ1_9RHOB</name>
<evidence type="ECO:0000256" key="1">
    <source>
        <dbReference type="SAM" id="MobiDB-lite"/>
    </source>
</evidence>
<dbReference type="SMART" id="SM00867">
    <property type="entry name" value="YceI"/>
    <property type="match status" value="1"/>
</dbReference>
<dbReference type="RefSeq" id="WP_176804839.1">
    <property type="nucleotide sequence ID" value="NZ_FNAH01000001.1"/>
</dbReference>
<dbReference type="SUPFAM" id="SSF101874">
    <property type="entry name" value="YceI-like"/>
    <property type="match status" value="1"/>
</dbReference>
<dbReference type="AlphaFoldDB" id="A0A1G6TKJ1"/>
<evidence type="ECO:0000313" key="5">
    <source>
        <dbReference type="Proteomes" id="UP000199344"/>
    </source>
</evidence>
<feature type="compositionally biased region" description="Polar residues" evidence="1">
    <location>
        <begin position="35"/>
        <end position="52"/>
    </location>
</feature>
<evidence type="ECO:0000313" key="4">
    <source>
        <dbReference type="EMBL" id="SDD29608.1"/>
    </source>
</evidence>
<proteinExistence type="predicted"/>
<dbReference type="Proteomes" id="UP000199344">
    <property type="component" value="Unassembled WGS sequence"/>
</dbReference>
<keyword evidence="2" id="KW-0732">Signal</keyword>
<feature type="domain" description="Lipid/polyisoprenoid-binding YceI-like" evidence="3">
    <location>
        <begin position="93"/>
        <end position="259"/>
    </location>
</feature>
<dbReference type="EMBL" id="FNAH01000001">
    <property type="protein sequence ID" value="SDD29608.1"/>
    <property type="molecule type" value="Genomic_DNA"/>
</dbReference>
<evidence type="ECO:0000256" key="2">
    <source>
        <dbReference type="SAM" id="SignalP"/>
    </source>
</evidence>
<feature type="signal peptide" evidence="2">
    <location>
        <begin position="1"/>
        <end position="32"/>
    </location>
</feature>
<evidence type="ECO:0000259" key="3">
    <source>
        <dbReference type="SMART" id="SM00867"/>
    </source>
</evidence>
<dbReference type="Gene3D" id="2.40.128.110">
    <property type="entry name" value="Lipid/polyisoprenoid-binding, YceI-like"/>
    <property type="match status" value="1"/>
</dbReference>
<dbReference type="InterPro" id="IPR036761">
    <property type="entry name" value="TTHA0802/YceI-like_sf"/>
</dbReference>
<accession>A0A1G6TKJ1</accession>
<dbReference type="PANTHER" id="PTHR34406">
    <property type="entry name" value="PROTEIN YCEI"/>
    <property type="match status" value="1"/>
</dbReference>
<reference evidence="4 5" key="1">
    <citation type="submission" date="2016-10" db="EMBL/GenBank/DDBJ databases">
        <authorList>
            <person name="de Groot N.N."/>
        </authorList>
    </citation>
    <scope>NUCLEOTIDE SEQUENCE [LARGE SCALE GENOMIC DNA]</scope>
    <source>
        <strain evidence="4 5">DSM 22220</strain>
    </source>
</reference>
<organism evidence="4 5">
    <name type="scientific">Paracoccus isoporae</name>
    <dbReference type="NCBI Taxonomy" id="591205"/>
    <lineage>
        <taxon>Bacteria</taxon>
        <taxon>Pseudomonadati</taxon>
        <taxon>Pseudomonadota</taxon>
        <taxon>Alphaproteobacteria</taxon>
        <taxon>Rhodobacterales</taxon>
        <taxon>Paracoccaceae</taxon>
        <taxon>Paracoccus</taxon>
    </lineage>
</organism>
<feature type="region of interest" description="Disordered" evidence="1">
    <location>
        <begin position="35"/>
        <end position="95"/>
    </location>
</feature>
<protein>
    <submittedName>
        <fullName evidence="4">Polyisoprenoid-binding protein YceI</fullName>
    </submittedName>
</protein>
<keyword evidence="5" id="KW-1185">Reference proteome</keyword>